<dbReference type="InterPro" id="IPR022742">
    <property type="entry name" value="Hydrolase_4"/>
</dbReference>
<dbReference type="InterPro" id="IPR051044">
    <property type="entry name" value="MAG_DAG_Lipase"/>
</dbReference>
<evidence type="ECO:0000259" key="1">
    <source>
        <dbReference type="Pfam" id="PF12146"/>
    </source>
</evidence>
<proteinExistence type="predicted"/>
<evidence type="ECO:0000313" key="3">
    <source>
        <dbReference type="Proteomes" id="UP000199708"/>
    </source>
</evidence>
<feature type="domain" description="Serine aminopeptidase S33" evidence="1">
    <location>
        <begin position="95"/>
        <end position="349"/>
    </location>
</feature>
<protein>
    <submittedName>
        <fullName evidence="2">Lysophospholipase</fullName>
    </submittedName>
</protein>
<dbReference type="Pfam" id="PF12146">
    <property type="entry name" value="Hydrolase_4"/>
    <property type="match status" value="1"/>
</dbReference>
<dbReference type="AlphaFoldDB" id="A0A1G7U5X8"/>
<organism evidence="2 3">
    <name type="scientific">Facklamia miroungae</name>
    <dbReference type="NCBI Taxonomy" id="120956"/>
    <lineage>
        <taxon>Bacteria</taxon>
        <taxon>Bacillati</taxon>
        <taxon>Bacillota</taxon>
        <taxon>Bacilli</taxon>
        <taxon>Lactobacillales</taxon>
        <taxon>Aerococcaceae</taxon>
        <taxon>Facklamia</taxon>
    </lineage>
</organism>
<gene>
    <name evidence="2" type="ORF">SAMN05421791_10873</name>
</gene>
<accession>A0A1G7U5X8</accession>
<dbReference type="STRING" id="120956.SAMN05421791_10873"/>
<dbReference type="OrthoDB" id="9806902at2"/>
<dbReference type="InterPro" id="IPR029058">
    <property type="entry name" value="AB_hydrolase_fold"/>
</dbReference>
<dbReference type="PANTHER" id="PTHR11614">
    <property type="entry name" value="PHOSPHOLIPASE-RELATED"/>
    <property type="match status" value="1"/>
</dbReference>
<dbReference type="PRINTS" id="PR00111">
    <property type="entry name" value="ABHYDROLASE"/>
</dbReference>
<reference evidence="2 3" key="1">
    <citation type="submission" date="2016-10" db="EMBL/GenBank/DDBJ databases">
        <authorList>
            <person name="de Groot N.N."/>
        </authorList>
    </citation>
    <scope>NUCLEOTIDE SEQUENCE [LARGE SCALE GENOMIC DNA]</scope>
    <source>
        <strain evidence="2 3">ATCC BAA-466</strain>
    </source>
</reference>
<dbReference type="SUPFAM" id="SSF53474">
    <property type="entry name" value="alpha/beta-Hydrolases"/>
    <property type="match status" value="1"/>
</dbReference>
<dbReference type="Proteomes" id="UP000199708">
    <property type="component" value="Unassembled WGS sequence"/>
</dbReference>
<dbReference type="RefSeq" id="WP_090290233.1">
    <property type="nucleotide sequence ID" value="NZ_FNCK01000008.1"/>
</dbReference>
<keyword evidence="3" id="KW-1185">Reference proteome</keyword>
<dbReference type="Gene3D" id="3.40.50.1820">
    <property type="entry name" value="alpha/beta hydrolase"/>
    <property type="match status" value="1"/>
</dbReference>
<dbReference type="InterPro" id="IPR000073">
    <property type="entry name" value="AB_hydrolase_1"/>
</dbReference>
<evidence type="ECO:0000313" key="2">
    <source>
        <dbReference type="EMBL" id="SDG42853.1"/>
    </source>
</evidence>
<name>A0A1G7U5X8_9LACT</name>
<dbReference type="EMBL" id="FNCK01000008">
    <property type="protein sequence ID" value="SDG42853.1"/>
    <property type="molecule type" value="Genomic_DNA"/>
</dbReference>
<sequence length="372" mass="42640">MKMGKFLKLGVPLMGLSIGYKLHRAFRHPLPKISHAERLLERLELNTSIDWLEEKQFASDWQKKLMPFLERRRQSGKIHTGPYSLAYDFYALENAVATCVIVHGFNEYKEKYLELIYYLLQAGIQAIVYDARGHGESKLAPNQTQIDCLSFQPYIEDLELVVGLAKNMGGSERPLFLFGHSMGGAVATRLTQTYPQIINGLILSAPMLAIHSSGLPMEFAHIISRMMQKIGQGKKYLPAESNLKKDNYLTFQMPNHLSNSEVRGRFFFDLNRNLHRYPTRSGSYNWLNAALDTLQKIHAESEIKKISCPSLIFRAERDQVVKKEGIYHFYNRLPFSFNILVPSSEHEILSGHDDQVRMIVSQIIEFISNNAE</sequence>